<evidence type="ECO:0000313" key="5">
    <source>
        <dbReference type="Proteomes" id="UP000321638"/>
    </source>
</evidence>
<feature type="chain" id="PRO_5022683303" evidence="2">
    <location>
        <begin position="22"/>
        <end position="311"/>
    </location>
</feature>
<dbReference type="GO" id="GO:0120147">
    <property type="term" value="F:formylglycine-generating oxidase activity"/>
    <property type="evidence" value="ECO:0007669"/>
    <property type="project" value="TreeGrafter"/>
</dbReference>
<proteinExistence type="predicted"/>
<dbReference type="PANTHER" id="PTHR23150">
    <property type="entry name" value="SULFATASE MODIFYING FACTOR 1, 2"/>
    <property type="match status" value="1"/>
</dbReference>
<gene>
    <name evidence="4" type="ORF">FHP25_32350</name>
</gene>
<evidence type="ECO:0000256" key="1">
    <source>
        <dbReference type="SAM" id="MobiDB-lite"/>
    </source>
</evidence>
<dbReference type="SUPFAM" id="SSF56436">
    <property type="entry name" value="C-type lectin-like"/>
    <property type="match status" value="1"/>
</dbReference>
<evidence type="ECO:0000313" key="4">
    <source>
        <dbReference type="EMBL" id="TXL70920.1"/>
    </source>
</evidence>
<sequence length="311" mass="34718">MMGLRVLVFVLSLTAAAAAWAQPRSSSTVRDCPDCPEMVLIPGGTFVMGAAPGEEDREGVPPQSRGRSQPQHQVVVRPFLLGRFEVTRDDFAQYIKATRHVMDGACWTEGNDGKRRDYKGFSWQQPGFPQTGRDPVVCVNWFEARGYAGWLSQRTGKRYRLPSEAEWEYAARAGSTGPRPFTADAASFCKHANVGDLALAEAYKHRKDAARYGICSDGYPFTSPVGAFPPNPFGLYDMLGNAWEWTEDCWNPTYDGAPPDDKPRYSGECDKRVVRGGGWFNEPWRARSAFRFRDSNGHNGNMLGFRLARDP</sequence>
<organism evidence="4 5">
    <name type="scientific">Vineibacter terrae</name>
    <dbReference type="NCBI Taxonomy" id="2586908"/>
    <lineage>
        <taxon>Bacteria</taxon>
        <taxon>Pseudomonadati</taxon>
        <taxon>Pseudomonadota</taxon>
        <taxon>Alphaproteobacteria</taxon>
        <taxon>Hyphomicrobiales</taxon>
        <taxon>Vineibacter</taxon>
    </lineage>
</organism>
<dbReference type="InterPro" id="IPR042095">
    <property type="entry name" value="SUMF_sf"/>
</dbReference>
<dbReference type="InterPro" id="IPR051043">
    <property type="entry name" value="Sulfatase_Mod_Factor_Kinase"/>
</dbReference>
<protein>
    <submittedName>
        <fullName evidence="4">Formylglycine-generating enzyme family protein</fullName>
    </submittedName>
</protein>
<dbReference type="EMBL" id="VDUZ01000051">
    <property type="protein sequence ID" value="TXL70920.1"/>
    <property type="molecule type" value="Genomic_DNA"/>
</dbReference>
<dbReference type="RefSeq" id="WP_147851144.1">
    <property type="nucleotide sequence ID" value="NZ_VDUZ01000051.1"/>
</dbReference>
<evidence type="ECO:0000256" key="2">
    <source>
        <dbReference type="SAM" id="SignalP"/>
    </source>
</evidence>
<feature type="domain" description="Sulfatase-modifying factor enzyme-like" evidence="3">
    <location>
        <begin position="35"/>
        <end position="309"/>
    </location>
</feature>
<dbReference type="Pfam" id="PF03781">
    <property type="entry name" value="FGE-sulfatase"/>
    <property type="match status" value="1"/>
</dbReference>
<name>A0A5C8PCC9_9HYPH</name>
<dbReference type="InterPro" id="IPR005532">
    <property type="entry name" value="SUMF_dom"/>
</dbReference>
<reference evidence="4 5" key="1">
    <citation type="submission" date="2019-06" db="EMBL/GenBank/DDBJ databases">
        <title>New taxonomy in bacterial strain CC-CFT640, isolated from vineyard.</title>
        <authorList>
            <person name="Lin S.-Y."/>
            <person name="Tsai C.-F."/>
            <person name="Young C.-C."/>
        </authorList>
    </citation>
    <scope>NUCLEOTIDE SEQUENCE [LARGE SCALE GENOMIC DNA]</scope>
    <source>
        <strain evidence="4 5">CC-CFT640</strain>
    </source>
</reference>
<keyword evidence="5" id="KW-1185">Reference proteome</keyword>
<dbReference type="Gene3D" id="3.90.1580.10">
    <property type="entry name" value="paralog of FGE (formylglycine-generating enzyme)"/>
    <property type="match status" value="1"/>
</dbReference>
<dbReference type="OrthoDB" id="9768004at2"/>
<evidence type="ECO:0000259" key="3">
    <source>
        <dbReference type="Pfam" id="PF03781"/>
    </source>
</evidence>
<dbReference type="PANTHER" id="PTHR23150:SF35">
    <property type="entry name" value="BLL6746 PROTEIN"/>
    <property type="match status" value="1"/>
</dbReference>
<feature type="region of interest" description="Disordered" evidence="1">
    <location>
        <begin position="50"/>
        <end position="71"/>
    </location>
</feature>
<dbReference type="InterPro" id="IPR016187">
    <property type="entry name" value="CTDL_fold"/>
</dbReference>
<comment type="caution">
    <text evidence="4">The sequence shown here is derived from an EMBL/GenBank/DDBJ whole genome shotgun (WGS) entry which is preliminary data.</text>
</comment>
<dbReference type="AlphaFoldDB" id="A0A5C8PCC9"/>
<keyword evidence="2" id="KW-0732">Signal</keyword>
<dbReference type="Proteomes" id="UP000321638">
    <property type="component" value="Unassembled WGS sequence"/>
</dbReference>
<feature type="signal peptide" evidence="2">
    <location>
        <begin position="1"/>
        <end position="21"/>
    </location>
</feature>
<accession>A0A5C8PCC9</accession>